<evidence type="ECO:0000313" key="3">
    <source>
        <dbReference type="EMBL" id="PKC03970.1"/>
    </source>
</evidence>
<dbReference type="InterPro" id="IPR007021">
    <property type="entry name" value="DUF659"/>
</dbReference>
<feature type="region of interest" description="Disordered" evidence="1">
    <location>
        <begin position="432"/>
        <end position="462"/>
    </location>
</feature>
<dbReference type="Proteomes" id="UP000232722">
    <property type="component" value="Unassembled WGS sequence"/>
</dbReference>
<name>A0A2N0PAW9_9GLOM</name>
<feature type="domain" description="DUF659" evidence="2">
    <location>
        <begin position="10"/>
        <end position="151"/>
    </location>
</feature>
<sequence>MWMFEEIKLPDRKTLSNKILGDAVEELDKTMLEKLKLDRIGVTMSFDGWTNVREQELMGTVLVTSDGQPFAWQAKDISCERATTTEVMSKTEGMISEINKMKITLLAIVTDSAPAYNAARKRLRIQYRNIVFLPCFAHQINLCVGDIFKALPDFKLTSDQALKSTLKHSKGNIWKIHSACNSWRYQSLAAKFEPFISSKRRRVTEPLAISREIYSIIMDDTFWELLTTLEFLLDPYCYVLNILQTDKARLHEVLHCFAYLYQFWKEFPDDDMADEILLRLQKRWEMWEQPILILSWLLHPTYKMKYFLMPSKSKISYLHMGKWLVYYYKAWTGHNPESILTEFDDFSQGIKYPFDEASVAQFKGNIHKYWCWVRDAYPEIGTVAAHMFGICVNAASVERLWSSMGFFHTKNRNRLKFTRVLEMAKLRADINYNRRNDQQESANNTMTENKNKNKNDNENEIGDENENERYLQNEELNDNDLNNDQGSIDLKENLNSQFNDHLNEWLEELQQEEDDEYDGEHDEYSESEKDFSDINVEDIEHPAENIDAKWKLEFMFEDNLCNPFNV</sequence>
<reference evidence="3 4" key="2">
    <citation type="submission" date="2017-09" db="EMBL/GenBank/DDBJ databases">
        <title>Extensive intraspecific genome diversity in a model arbuscular mycorrhizal fungus.</title>
        <authorList>
            <person name="Chen E.C."/>
            <person name="Morin E."/>
            <person name="Beaudet D."/>
            <person name="Noel J."/>
            <person name="Ndikumana S."/>
            <person name="Charron P."/>
            <person name="St-Onge C."/>
            <person name="Giorgi J."/>
            <person name="Grigoriev I.V."/>
            <person name="Roux C."/>
            <person name="Martin F.M."/>
            <person name="Corradi N."/>
        </authorList>
    </citation>
    <scope>NUCLEOTIDE SEQUENCE [LARGE SCALE GENOMIC DNA]</scope>
    <source>
        <strain evidence="3 4">A5</strain>
    </source>
</reference>
<evidence type="ECO:0000259" key="2">
    <source>
        <dbReference type="Pfam" id="PF04937"/>
    </source>
</evidence>
<organism evidence="3 4">
    <name type="scientific">Rhizophagus irregularis</name>
    <dbReference type="NCBI Taxonomy" id="588596"/>
    <lineage>
        <taxon>Eukaryota</taxon>
        <taxon>Fungi</taxon>
        <taxon>Fungi incertae sedis</taxon>
        <taxon>Mucoromycota</taxon>
        <taxon>Glomeromycotina</taxon>
        <taxon>Glomeromycetes</taxon>
        <taxon>Glomerales</taxon>
        <taxon>Glomeraceae</taxon>
        <taxon>Rhizophagus</taxon>
    </lineage>
</organism>
<dbReference type="Pfam" id="PF04937">
    <property type="entry name" value="DUF659"/>
    <property type="match status" value="1"/>
</dbReference>
<dbReference type="VEuPathDB" id="FungiDB:RhiirA1_540332"/>
<dbReference type="VEuPathDB" id="FungiDB:RhiirFUN_012480"/>
<evidence type="ECO:0000256" key="1">
    <source>
        <dbReference type="SAM" id="MobiDB-lite"/>
    </source>
</evidence>
<accession>A0A2N0PAW9</accession>
<dbReference type="SUPFAM" id="SSF53098">
    <property type="entry name" value="Ribonuclease H-like"/>
    <property type="match status" value="1"/>
</dbReference>
<comment type="caution">
    <text evidence="3">The sequence shown here is derived from an EMBL/GenBank/DDBJ whole genome shotgun (WGS) entry which is preliminary data.</text>
</comment>
<gene>
    <name evidence="3" type="ORF">RhiirA5_401676</name>
</gene>
<dbReference type="VEuPathDB" id="FungiDB:FUN_019379"/>
<feature type="compositionally biased region" description="Acidic residues" evidence="1">
    <location>
        <begin position="511"/>
        <end position="521"/>
    </location>
</feature>
<protein>
    <recommendedName>
        <fullName evidence="2">DUF659 domain-containing protein</fullName>
    </recommendedName>
</protein>
<evidence type="ECO:0000313" key="4">
    <source>
        <dbReference type="Proteomes" id="UP000232722"/>
    </source>
</evidence>
<dbReference type="AlphaFoldDB" id="A0A2N0PAW9"/>
<dbReference type="InterPro" id="IPR012337">
    <property type="entry name" value="RNaseH-like_sf"/>
</dbReference>
<feature type="compositionally biased region" description="Basic and acidic residues" evidence="1">
    <location>
        <begin position="522"/>
        <end position="533"/>
    </location>
</feature>
<reference evidence="3 4" key="1">
    <citation type="submission" date="2016-04" db="EMBL/GenBank/DDBJ databases">
        <title>Genome analyses suggest a sexual origin of heterokaryosis in a supposedly ancient asexual fungus.</title>
        <authorList>
            <person name="Ropars J."/>
            <person name="Sedzielewska K."/>
            <person name="Noel J."/>
            <person name="Charron P."/>
            <person name="Farinelli L."/>
            <person name="Marton T."/>
            <person name="Kruger M."/>
            <person name="Pelin A."/>
            <person name="Brachmann A."/>
            <person name="Corradi N."/>
        </authorList>
    </citation>
    <scope>NUCLEOTIDE SEQUENCE [LARGE SCALE GENOMIC DNA]</scope>
    <source>
        <strain evidence="3 4">A5</strain>
    </source>
</reference>
<dbReference type="EMBL" id="LLXJ01001086">
    <property type="protein sequence ID" value="PKC03970.1"/>
    <property type="molecule type" value="Genomic_DNA"/>
</dbReference>
<feature type="region of interest" description="Disordered" evidence="1">
    <location>
        <begin position="511"/>
        <end position="533"/>
    </location>
</feature>
<proteinExistence type="predicted"/>